<dbReference type="PIRSF" id="PIRSF018982">
    <property type="entry name" value="EutC"/>
    <property type="match status" value="1"/>
</dbReference>
<dbReference type="Proteomes" id="UP000199630">
    <property type="component" value="Unassembled WGS sequence"/>
</dbReference>
<dbReference type="PANTHER" id="PTHR39330">
    <property type="entry name" value="ETHANOLAMINE AMMONIA-LYASE LIGHT CHAIN"/>
    <property type="match status" value="1"/>
</dbReference>
<comment type="catalytic activity">
    <reaction evidence="5">
        <text>ethanolamine = acetaldehyde + NH4(+)</text>
        <dbReference type="Rhea" id="RHEA:15313"/>
        <dbReference type="ChEBI" id="CHEBI:15343"/>
        <dbReference type="ChEBI" id="CHEBI:28938"/>
        <dbReference type="ChEBI" id="CHEBI:57603"/>
        <dbReference type="EC" id="4.3.1.7"/>
    </reaction>
</comment>
<dbReference type="GO" id="GO:0031419">
    <property type="term" value="F:cobalamin binding"/>
    <property type="evidence" value="ECO:0007669"/>
    <property type="project" value="UniProtKB-UniRule"/>
</dbReference>
<dbReference type="InterPro" id="IPR042255">
    <property type="entry name" value="EutC_N"/>
</dbReference>
<dbReference type="UniPathway" id="UPA00560"/>
<proteinExistence type="inferred from homology"/>
<dbReference type="GO" id="GO:0031471">
    <property type="term" value="C:ethanolamine degradation polyhedral organelle"/>
    <property type="evidence" value="ECO:0007669"/>
    <property type="project" value="UniProtKB-UniRule"/>
</dbReference>
<dbReference type="EC" id="4.3.1.7" evidence="5"/>
<feature type="binding site" evidence="5">
    <location>
        <position position="149"/>
    </location>
    <ligand>
        <name>adenosylcob(III)alamin</name>
        <dbReference type="ChEBI" id="CHEBI:18408"/>
    </ligand>
</feature>
<dbReference type="GO" id="GO:0006520">
    <property type="term" value="P:amino acid metabolic process"/>
    <property type="evidence" value="ECO:0007669"/>
    <property type="project" value="InterPro"/>
</dbReference>
<keyword evidence="4 5" id="KW-1283">Bacterial microcompartment</keyword>
<protein>
    <recommendedName>
        <fullName evidence="5">Ethanolamine ammonia-lyase small subunit</fullName>
        <shortName evidence="5">EAL small subunit</shortName>
        <ecNumber evidence="5">4.3.1.7</ecNumber>
    </recommendedName>
</protein>
<dbReference type="Gene3D" id="3.40.50.11240">
    <property type="entry name" value="Ethanolamine ammonia-lyase light chain (EutC)"/>
    <property type="match status" value="1"/>
</dbReference>
<reference evidence="7" key="1">
    <citation type="submission" date="2016-10" db="EMBL/GenBank/DDBJ databases">
        <authorList>
            <person name="Varghese N."/>
            <person name="Submissions S."/>
        </authorList>
    </citation>
    <scope>NUCLEOTIDE SEQUENCE [LARGE SCALE GENOMIC DNA]</scope>
    <source>
        <strain evidence="7">DSM 26471</strain>
    </source>
</reference>
<feature type="binding site" evidence="5">
    <location>
        <position position="199"/>
    </location>
    <ligand>
        <name>adenosylcob(III)alamin</name>
        <dbReference type="ChEBI" id="CHEBI:18408"/>
    </ligand>
</feature>
<name>A0A1I3NBS7_9RHOB</name>
<dbReference type="PANTHER" id="PTHR39330:SF1">
    <property type="entry name" value="ETHANOLAMINE AMMONIA-LYASE SMALL SUBUNIT"/>
    <property type="match status" value="1"/>
</dbReference>
<dbReference type="HAMAP" id="MF_00601">
    <property type="entry name" value="EutC"/>
    <property type="match status" value="1"/>
</dbReference>
<keyword evidence="3 5" id="KW-0170">Cobalt</keyword>
<evidence type="ECO:0000256" key="2">
    <source>
        <dbReference type="ARBA" id="ARBA00023239"/>
    </source>
</evidence>
<comment type="subcellular location">
    <subcellularLocation>
        <location evidence="5">Bacterial microcompartment</location>
    </subcellularLocation>
</comment>
<dbReference type="GO" id="GO:0046336">
    <property type="term" value="P:ethanolamine catabolic process"/>
    <property type="evidence" value="ECO:0007669"/>
    <property type="project" value="UniProtKB-UniRule"/>
</dbReference>
<comment type="cofactor">
    <cofactor evidence="5">
        <name>adenosylcob(III)alamin</name>
        <dbReference type="ChEBI" id="CHEBI:18408"/>
    </cofactor>
    <text evidence="5">Binds between the large and small subunits.</text>
</comment>
<sequence>MSDLMRDKWAALRQATPARIALGRTGAGLPTGANLEFQFAHARARDAVHSPLDLDALAAGLQPFEVIRVNSAASDRASYLRRPDLGRKLATGEAEKLNARTPCDVAFVIADGLSSAAVQAHAAAVVHAASARLEGLSFGPVVVASEARVAIGDEIGQVLGARLVVLLVGERPGLTVADSLGAYLTYDPKPGVKDSQRNCLSNIHGKGGMSYDQAAEKIAWLSRAALERGLTGTGLKEESGAISQENAPSIDEA</sequence>
<dbReference type="GO" id="GO:0009350">
    <property type="term" value="C:ethanolamine ammonia-lyase complex"/>
    <property type="evidence" value="ECO:0007669"/>
    <property type="project" value="UniProtKB-UniRule"/>
</dbReference>
<dbReference type="RefSeq" id="WP_090059347.1">
    <property type="nucleotide sequence ID" value="NZ_FORH01000002.1"/>
</dbReference>
<evidence type="ECO:0000313" key="7">
    <source>
        <dbReference type="Proteomes" id="UP000199630"/>
    </source>
</evidence>
<dbReference type="OrthoDB" id="114248at2"/>
<comment type="subunit">
    <text evidence="5">The basic unit is a heterodimer which dimerizes to form tetramers. The heterotetramers trimerize; 6 large subunits form a core ring with 6 small subunits projecting outwards.</text>
</comment>
<evidence type="ECO:0000256" key="4">
    <source>
        <dbReference type="ARBA" id="ARBA00024446"/>
    </source>
</evidence>
<comment type="function">
    <text evidence="5">Catalyzes the deamination of various vicinal amino-alcohols to oxo compounds. Allows this organism to utilize ethanolamine as the sole source of nitrogen and carbon in the presence of external vitamin B12.</text>
</comment>
<comment type="similarity">
    <text evidence="5">Belongs to the EutC family.</text>
</comment>
<dbReference type="Gene3D" id="1.10.30.40">
    <property type="entry name" value="Ethanolamine ammonia-lyase light chain (EutC), N-terminal domain"/>
    <property type="match status" value="1"/>
</dbReference>
<evidence type="ECO:0000256" key="5">
    <source>
        <dbReference type="HAMAP-Rule" id="MF_00601"/>
    </source>
</evidence>
<dbReference type="AlphaFoldDB" id="A0A1I3NBS7"/>
<evidence type="ECO:0000256" key="1">
    <source>
        <dbReference type="ARBA" id="ARBA00022628"/>
    </source>
</evidence>
<dbReference type="NCBIfam" id="NF003971">
    <property type="entry name" value="PRK05465.1"/>
    <property type="match status" value="1"/>
</dbReference>
<dbReference type="Pfam" id="PF05985">
    <property type="entry name" value="EutC"/>
    <property type="match status" value="1"/>
</dbReference>
<keyword evidence="1 5" id="KW-0846">Cobalamin</keyword>
<evidence type="ECO:0000313" key="6">
    <source>
        <dbReference type="EMBL" id="SFJ06808.1"/>
    </source>
</evidence>
<dbReference type="GO" id="GO:0008851">
    <property type="term" value="F:ethanolamine ammonia-lyase activity"/>
    <property type="evidence" value="ECO:0007669"/>
    <property type="project" value="UniProtKB-UniRule"/>
</dbReference>
<organism evidence="6 7">
    <name type="scientific">Celeribacter neptunius</name>
    <dbReference type="NCBI Taxonomy" id="588602"/>
    <lineage>
        <taxon>Bacteria</taxon>
        <taxon>Pseudomonadati</taxon>
        <taxon>Pseudomonadota</taxon>
        <taxon>Alphaproteobacteria</taxon>
        <taxon>Rhodobacterales</taxon>
        <taxon>Roseobacteraceae</taxon>
        <taxon>Celeribacter</taxon>
    </lineage>
</organism>
<dbReference type="InterPro" id="IPR009246">
    <property type="entry name" value="EutC"/>
</dbReference>
<feature type="binding site" evidence="5">
    <location>
        <position position="170"/>
    </location>
    <ligand>
        <name>adenosylcob(III)alamin</name>
        <dbReference type="ChEBI" id="CHEBI:18408"/>
    </ligand>
</feature>
<evidence type="ECO:0000256" key="3">
    <source>
        <dbReference type="ARBA" id="ARBA00023285"/>
    </source>
</evidence>
<keyword evidence="2 5" id="KW-0456">Lyase</keyword>
<keyword evidence="7" id="KW-1185">Reference proteome</keyword>
<dbReference type="STRING" id="588602.SAMN04487991_1326"/>
<comment type="pathway">
    <text evidence="5">Amine and polyamine degradation; ethanolamine degradation.</text>
</comment>
<dbReference type="EMBL" id="FORH01000002">
    <property type="protein sequence ID" value="SFJ06808.1"/>
    <property type="molecule type" value="Genomic_DNA"/>
</dbReference>
<accession>A0A1I3NBS7</accession>
<dbReference type="InterPro" id="IPR042251">
    <property type="entry name" value="EutC_C"/>
</dbReference>
<gene>
    <name evidence="5" type="primary">eutC</name>
    <name evidence="6" type="ORF">SAMN04487991_1326</name>
</gene>